<feature type="coiled-coil region" evidence="5">
    <location>
        <begin position="274"/>
        <end position="309"/>
    </location>
</feature>
<dbReference type="InterPro" id="IPR003594">
    <property type="entry name" value="HATPase_dom"/>
</dbReference>
<dbReference type="EC" id="2.7.13.3" evidence="2"/>
<feature type="domain" description="Histidine kinase" evidence="7">
    <location>
        <begin position="332"/>
        <end position="549"/>
    </location>
</feature>
<evidence type="ECO:0000256" key="1">
    <source>
        <dbReference type="ARBA" id="ARBA00000085"/>
    </source>
</evidence>
<dbReference type="PROSITE" id="PS50109">
    <property type="entry name" value="HIS_KIN"/>
    <property type="match status" value="1"/>
</dbReference>
<dbReference type="Gene3D" id="1.10.287.130">
    <property type="match status" value="1"/>
</dbReference>
<evidence type="ECO:0000256" key="4">
    <source>
        <dbReference type="PROSITE-ProRule" id="PRU00169"/>
    </source>
</evidence>
<dbReference type="EMBL" id="JAPMXC010000001">
    <property type="protein sequence ID" value="MCY0386769.1"/>
    <property type="molecule type" value="Genomic_DNA"/>
</dbReference>
<proteinExistence type="predicted"/>
<dbReference type="SUPFAM" id="SSF52172">
    <property type="entry name" value="CheY-like"/>
    <property type="match status" value="1"/>
</dbReference>
<feature type="transmembrane region" description="Helical" evidence="6">
    <location>
        <begin position="12"/>
        <end position="33"/>
    </location>
</feature>
<dbReference type="SUPFAM" id="SSF47384">
    <property type="entry name" value="Homodimeric domain of signal transducing histidine kinase"/>
    <property type="match status" value="1"/>
</dbReference>
<feature type="transmembrane region" description="Helical" evidence="6">
    <location>
        <begin position="219"/>
        <end position="241"/>
    </location>
</feature>
<keyword evidence="5" id="KW-0175">Coiled coil</keyword>
<feature type="transmembrane region" description="Helical" evidence="6">
    <location>
        <begin position="179"/>
        <end position="198"/>
    </location>
</feature>
<protein>
    <recommendedName>
        <fullName evidence="2">histidine kinase</fullName>
        <ecNumber evidence="2">2.7.13.3</ecNumber>
    </recommendedName>
</protein>
<evidence type="ECO:0000259" key="8">
    <source>
        <dbReference type="PROSITE" id="PS50110"/>
    </source>
</evidence>
<dbReference type="Gene3D" id="3.30.565.10">
    <property type="entry name" value="Histidine kinase-like ATPase, C-terminal domain"/>
    <property type="match status" value="1"/>
</dbReference>
<dbReference type="InterPro" id="IPR004358">
    <property type="entry name" value="Sig_transdc_His_kin-like_C"/>
</dbReference>
<reference evidence="9" key="1">
    <citation type="submission" date="2022-11" db="EMBL/GenBank/DDBJ databases">
        <title>Robbsia betulipollinis sp. nov., isolated from pollen of birch (Betula pendula).</title>
        <authorList>
            <person name="Shi H."/>
            <person name="Ambika Manirajan B."/>
            <person name="Ratering S."/>
            <person name="Geissler-Plaum R."/>
            <person name="Schnell S."/>
        </authorList>
    </citation>
    <scope>NUCLEOTIDE SEQUENCE</scope>
    <source>
        <strain evidence="9">Bb-Pol-6</strain>
    </source>
</reference>
<dbReference type="PROSITE" id="PS50110">
    <property type="entry name" value="RESPONSE_REGULATORY"/>
    <property type="match status" value="1"/>
</dbReference>
<keyword evidence="6" id="KW-1133">Transmembrane helix</keyword>
<evidence type="ECO:0000259" key="7">
    <source>
        <dbReference type="PROSITE" id="PS50109"/>
    </source>
</evidence>
<dbReference type="SMART" id="SM00448">
    <property type="entry name" value="REC"/>
    <property type="match status" value="1"/>
</dbReference>
<name>A0ABT3ZJQ4_9BURK</name>
<accession>A0ABT3ZJQ4</accession>
<dbReference type="InterPro" id="IPR036097">
    <property type="entry name" value="HisK_dim/P_sf"/>
</dbReference>
<sequence>MDIRSVRVWKWVSPVLAALVLAVVATVLSGYLFGTLRFIRLFPSLQGMSLLTALSLGGIAFALAGQTRVGRGVLLFALWSSLIIAIVALAEHALLGADVLSPRLAHQLFGLPTVKSGRTSIATALSLALLALGLLHRLHARPIVCDYCAGAVLLVSGTALLGYAYGVRDLYSLFPFNTIALHTAGALFLLGIATLLSQTERGWARAITSAGPGGRTTRALLAFTLLPPVVGALLLHLTHTWRLGPDVAMAILVIVSVAPLTVSILHGGKILEDLEEERRSKDILTARVAEHLNRQLAAQAIELRRESEERARTEAIAYGVQRLEAIGQLTGGIAHDFNNLLMGVSMNLHLSKSQLPGDHPVQVYLGSALAAARRGTKLSGQLLAFSRTQRLDVQPMELDASLAGMRELLDNALGSSIFVDIRPDANHAWVLADADQLNLAVVNLALNARDAMPEGGIFAVTTADHVTETVNGEIRSYVALRVRDTGQGMSADIASRATEPFFTTKPQGKGSGLGLAQVYGVVKQCGGELRIDSEIGKGTTVEILLPRTEPPAQPVACGAAERAIFACPMPISRSVLLIDDDEHVRMAVAEMFKCEGYEVTEAENGTIGLQLLETMTPAIAVIDFIMPGLNGAEVARLARVKLPKLPIIFVSGYSDTLALDKISGAVVLRKPIPAETLLAAVETAIGR</sequence>
<dbReference type="Gene3D" id="3.40.50.2300">
    <property type="match status" value="1"/>
</dbReference>
<dbReference type="PANTHER" id="PTHR43065">
    <property type="entry name" value="SENSOR HISTIDINE KINASE"/>
    <property type="match status" value="1"/>
</dbReference>
<dbReference type="CDD" id="cd00082">
    <property type="entry name" value="HisKA"/>
    <property type="match status" value="1"/>
</dbReference>
<dbReference type="InterPro" id="IPR011006">
    <property type="entry name" value="CheY-like_superfamily"/>
</dbReference>
<dbReference type="Pfam" id="PF02518">
    <property type="entry name" value="HATPase_c"/>
    <property type="match status" value="1"/>
</dbReference>
<feature type="transmembrane region" description="Helical" evidence="6">
    <location>
        <begin position="147"/>
        <end position="167"/>
    </location>
</feature>
<dbReference type="InterPro" id="IPR005467">
    <property type="entry name" value="His_kinase_dom"/>
</dbReference>
<organism evidence="9 10">
    <name type="scientific">Robbsia betulipollinis</name>
    <dbReference type="NCBI Taxonomy" id="2981849"/>
    <lineage>
        <taxon>Bacteria</taxon>
        <taxon>Pseudomonadati</taxon>
        <taxon>Pseudomonadota</taxon>
        <taxon>Betaproteobacteria</taxon>
        <taxon>Burkholderiales</taxon>
        <taxon>Burkholderiaceae</taxon>
        <taxon>Robbsia</taxon>
    </lineage>
</organism>
<evidence type="ECO:0000256" key="6">
    <source>
        <dbReference type="SAM" id="Phobius"/>
    </source>
</evidence>
<dbReference type="Proteomes" id="UP001082899">
    <property type="component" value="Unassembled WGS sequence"/>
</dbReference>
<dbReference type="Pfam" id="PF00072">
    <property type="entry name" value="Response_reg"/>
    <property type="match status" value="1"/>
</dbReference>
<keyword evidence="3 4" id="KW-0597">Phosphoprotein</keyword>
<keyword evidence="6" id="KW-0812">Transmembrane</keyword>
<dbReference type="PANTHER" id="PTHR43065:SF49">
    <property type="entry name" value="HISTIDINE KINASE"/>
    <property type="match status" value="1"/>
</dbReference>
<evidence type="ECO:0000256" key="2">
    <source>
        <dbReference type="ARBA" id="ARBA00012438"/>
    </source>
</evidence>
<evidence type="ECO:0000313" key="10">
    <source>
        <dbReference type="Proteomes" id="UP001082899"/>
    </source>
</evidence>
<dbReference type="SUPFAM" id="SSF55874">
    <property type="entry name" value="ATPase domain of HSP90 chaperone/DNA topoisomerase II/histidine kinase"/>
    <property type="match status" value="1"/>
</dbReference>
<comment type="catalytic activity">
    <reaction evidence="1">
        <text>ATP + protein L-histidine = ADP + protein N-phospho-L-histidine.</text>
        <dbReference type="EC" id="2.7.13.3"/>
    </reaction>
</comment>
<gene>
    <name evidence="9" type="ORF">OVY01_05870</name>
</gene>
<evidence type="ECO:0000256" key="3">
    <source>
        <dbReference type="ARBA" id="ARBA00022553"/>
    </source>
</evidence>
<dbReference type="PRINTS" id="PR00344">
    <property type="entry name" value="BCTRLSENSOR"/>
</dbReference>
<dbReference type="SMART" id="SM00387">
    <property type="entry name" value="HATPase_c"/>
    <property type="match status" value="1"/>
</dbReference>
<dbReference type="SMART" id="SM00388">
    <property type="entry name" value="HisKA"/>
    <property type="match status" value="1"/>
</dbReference>
<feature type="transmembrane region" description="Helical" evidence="6">
    <location>
        <begin position="45"/>
        <end position="64"/>
    </location>
</feature>
<keyword evidence="6" id="KW-0472">Membrane</keyword>
<dbReference type="InterPro" id="IPR001789">
    <property type="entry name" value="Sig_transdc_resp-reg_receiver"/>
</dbReference>
<comment type="caution">
    <text evidence="9">The sequence shown here is derived from an EMBL/GenBank/DDBJ whole genome shotgun (WGS) entry which is preliminary data.</text>
</comment>
<evidence type="ECO:0000256" key="5">
    <source>
        <dbReference type="SAM" id="Coils"/>
    </source>
</evidence>
<keyword evidence="10" id="KW-1185">Reference proteome</keyword>
<feature type="domain" description="Response regulatory" evidence="8">
    <location>
        <begin position="574"/>
        <end position="685"/>
    </location>
</feature>
<feature type="transmembrane region" description="Helical" evidence="6">
    <location>
        <begin position="117"/>
        <end position="135"/>
    </location>
</feature>
<dbReference type="InterPro" id="IPR036890">
    <property type="entry name" value="HATPase_C_sf"/>
</dbReference>
<evidence type="ECO:0000313" key="9">
    <source>
        <dbReference type="EMBL" id="MCY0386769.1"/>
    </source>
</evidence>
<dbReference type="InterPro" id="IPR003661">
    <property type="entry name" value="HisK_dim/P_dom"/>
</dbReference>
<feature type="transmembrane region" description="Helical" evidence="6">
    <location>
        <begin position="76"/>
        <end position="97"/>
    </location>
</feature>
<dbReference type="RefSeq" id="WP_267846372.1">
    <property type="nucleotide sequence ID" value="NZ_JAPMXC010000001.1"/>
</dbReference>
<feature type="modified residue" description="4-aspartylphosphate" evidence="4">
    <location>
        <position position="623"/>
    </location>
</feature>